<organism evidence="2 3">
    <name type="scientific">Dothidotthia symphoricarpi CBS 119687</name>
    <dbReference type="NCBI Taxonomy" id="1392245"/>
    <lineage>
        <taxon>Eukaryota</taxon>
        <taxon>Fungi</taxon>
        <taxon>Dikarya</taxon>
        <taxon>Ascomycota</taxon>
        <taxon>Pezizomycotina</taxon>
        <taxon>Dothideomycetes</taxon>
        <taxon>Pleosporomycetidae</taxon>
        <taxon>Pleosporales</taxon>
        <taxon>Dothidotthiaceae</taxon>
        <taxon>Dothidotthia</taxon>
    </lineage>
</organism>
<evidence type="ECO:0000256" key="1">
    <source>
        <dbReference type="SAM" id="SignalP"/>
    </source>
</evidence>
<reference evidence="2" key="1">
    <citation type="journal article" date="2020" name="Stud. Mycol.">
        <title>101 Dothideomycetes genomes: a test case for predicting lifestyles and emergence of pathogens.</title>
        <authorList>
            <person name="Haridas S."/>
            <person name="Albert R."/>
            <person name="Binder M."/>
            <person name="Bloem J."/>
            <person name="Labutti K."/>
            <person name="Salamov A."/>
            <person name="Andreopoulos B."/>
            <person name="Baker S."/>
            <person name="Barry K."/>
            <person name="Bills G."/>
            <person name="Bluhm B."/>
            <person name="Cannon C."/>
            <person name="Castanera R."/>
            <person name="Culley D."/>
            <person name="Daum C."/>
            <person name="Ezra D."/>
            <person name="Gonzalez J."/>
            <person name="Henrissat B."/>
            <person name="Kuo A."/>
            <person name="Liang C."/>
            <person name="Lipzen A."/>
            <person name="Lutzoni F."/>
            <person name="Magnuson J."/>
            <person name="Mondo S."/>
            <person name="Nolan M."/>
            <person name="Ohm R."/>
            <person name="Pangilinan J."/>
            <person name="Park H.-J."/>
            <person name="Ramirez L."/>
            <person name="Alfaro M."/>
            <person name="Sun H."/>
            <person name="Tritt A."/>
            <person name="Yoshinaga Y."/>
            <person name="Zwiers L.-H."/>
            <person name="Turgeon B."/>
            <person name="Goodwin S."/>
            <person name="Spatafora J."/>
            <person name="Crous P."/>
            <person name="Grigoriev I."/>
        </authorList>
    </citation>
    <scope>NUCLEOTIDE SEQUENCE</scope>
    <source>
        <strain evidence="2">CBS 119687</strain>
    </source>
</reference>
<keyword evidence="3" id="KW-1185">Reference proteome</keyword>
<dbReference type="GeneID" id="54402615"/>
<dbReference type="RefSeq" id="XP_033518038.1">
    <property type="nucleotide sequence ID" value="XM_033662183.1"/>
</dbReference>
<keyword evidence="1" id="KW-0732">Signal</keyword>
<dbReference type="AlphaFoldDB" id="A0A6A5ZXK8"/>
<dbReference type="Proteomes" id="UP000799771">
    <property type="component" value="Unassembled WGS sequence"/>
</dbReference>
<protein>
    <submittedName>
        <fullName evidence="2">Uncharacterized protein</fullName>
    </submittedName>
</protein>
<evidence type="ECO:0000313" key="3">
    <source>
        <dbReference type="Proteomes" id="UP000799771"/>
    </source>
</evidence>
<feature type="signal peptide" evidence="1">
    <location>
        <begin position="1"/>
        <end position="24"/>
    </location>
</feature>
<proteinExistence type="predicted"/>
<sequence>MCQRNESLTFIFVIATFLTVIVQCSNTGKAYSVDASGSSHHAGAIRVVASKIFAWSSDDDVALEMTGVILPSLSWIWPRYWAWKDIRVFGSSLAWLGARNVLVNLHK</sequence>
<name>A0A6A5ZXK8_9PLEO</name>
<accession>A0A6A5ZXK8</accession>
<evidence type="ECO:0000313" key="2">
    <source>
        <dbReference type="EMBL" id="KAF2123644.1"/>
    </source>
</evidence>
<dbReference type="EMBL" id="ML977524">
    <property type="protein sequence ID" value="KAF2123644.1"/>
    <property type="molecule type" value="Genomic_DNA"/>
</dbReference>
<feature type="chain" id="PRO_5025624215" evidence="1">
    <location>
        <begin position="25"/>
        <end position="107"/>
    </location>
</feature>
<gene>
    <name evidence="2" type="ORF">P153DRAFT_148766</name>
</gene>